<dbReference type="AlphaFoldDB" id="A0A6A1QGL0"/>
<keyword evidence="2" id="KW-1185">Reference proteome</keyword>
<reference evidence="1 2" key="1">
    <citation type="journal article" date="2019" name="PLoS ONE">
        <title>Genomic analyses reveal an absence of contemporary introgressive admixture between fin whales and blue whales, despite known hybrids.</title>
        <authorList>
            <person name="Westbury M.V."/>
            <person name="Petersen B."/>
            <person name="Lorenzen E.D."/>
        </authorList>
    </citation>
    <scope>NUCLEOTIDE SEQUENCE [LARGE SCALE GENOMIC DNA]</scope>
    <source>
        <strain evidence="1">FinWhale-01</strain>
    </source>
</reference>
<comment type="caution">
    <text evidence="1">The sequence shown here is derived from an EMBL/GenBank/DDBJ whole genome shotgun (WGS) entry which is preliminary data.</text>
</comment>
<gene>
    <name evidence="1" type="ORF">E2I00_001843</name>
</gene>
<accession>A0A6A1QGL0</accession>
<proteinExistence type="predicted"/>
<evidence type="ECO:0000313" key="1">
    <source>
        <dbReference type="EMBL" id="KAB0406374.1"/>
    </source>
</evidence>
<dbReference type="Proteomes" id="UP000437017">
    <property type="component" value="Unassembled WGS sequence"/>
</dbReference>
<protein>
    <submittedName>
        <fullName evidence="1">Uncharacterized protein</fullName>
    </submittedName>
</protein>
<evidence type="ECO:0000313" key="2">
    <source>
        <dbReference type="Proteomes" id="UP000437017"/>
    </source>
</evidence>
<dbReference type="EMBL" id="SGJD01000199">
    <property type="protein sequence ID" value="KAB0406374.1"/>
    <property type="molecule type" value="Genomic_DNA"/>
</dbReference>
<sequence length="93" mass="10298">MLMQDVKGQLNRFPPGVAVGVMATIKEGRAVFRRKDCVFLYFDDKAGVKVNVKQRSSERFCPSGTSCKEVGRPWSRNLAHPGLPAFCNSSAHL</sequence>
<organism evidence="1 2">
    <name type="scientific">Balaenoptera physalus</name>
    <name type="common">Fin whale</name>
    <name type="synonym">Balaena physalus</name>
    <dbReference type="NCBI Taxonomy" id="9770"/>
    <lineage>
        <taxon>Eukaryota</taxon>
        <taxon>Metazoa</taxon>
        <taxon>Chordata</taxon>
        <taxon>Craniata</taxon>
        <taxon>Vertebrata</taxon>
        <taxon>Euteleostomi</taxon>
        <taxon>Mammalia</taxon>
        <taxon>Eutheria</taxon>
        <taxon>Laurasiatheria</taxon>
        <taxon>Artiodactyla</taxon>
        <taxon>Whippomorpha</taxon>
        <taxon>Cetacea</taxon>
        <taxon>Mysticeti</taxon>
        <taxon>Balaenopteridae</taxon>
        <taxon>Balaenoptera</taxon>
    </lineage>
</organism>
<name>A0A6A1QGL0_BALPH</name>